<dbReference type="GO" id="GO:0000160">
    <property type="term" value="P:phosphorelay signal transduction system"/>
    <property type="evidence" value="ECO:0007669"/>
    <property type="project" value="UniProtKB-KW"/>
</dbReference>
<dbReference type="GO" id="GO:0009736">
    <property type="term" value="P:cytokinin-activated signaling pathway"/>
    <property type="evidence" value="ECO:0007669"/>
    <property type="project" value="InterPro"/>
</dbReference>
<dbReference type="InterPro" id="IPR045279">
    <property type="entry name" value="ARR-like"/>
</dbReference>
<organism evidence="12 13">
    <name type="scientific">Eutrema salsugineum</name>
    <name type="common">Saltwater cress</name>
    <name type="synonym">Sisymbrium salsugineum</name>
    <dbReference type="NCBI Taxonomy" id="72664"/>
    <lineage>
        <taxon>Eukaryota</taxon>
        <taxon>Viridiplantae</taxon>
        <taxon>Streptophyta</taxon>
        <taxon>Embryophyta</taxon>
        <taxon>Tracheophyta</taxon>
        <taxon>Spermatophyta</taxon>
        <taxon>Magnoliopsida</taxon>
        <taxon>eudicotyledons</taxon>
        <taxon>Gunneridae</taxon>
        <taxon>Pentapetalae</taxon>
        <taxon>rosids</taxon>
        <taxon>malvids</taxon>
        <taxon>Brassicales</taxon>
        <taxon>Brassicaceae</taxon>
        <taxon>Eutremeae</taxon>
        <taxon>Eutrema</taxon>
    </lineage>
</organism>
<dbReference type="PANTHER" id="PTHR43874">
    <property type="entry name" value="TWO-COMPONENT RESPONSE REGULATOR"/>
    <property type="match status" value="1"/>
</dbReference>
<feature type="domain" description="HTH myb-type" evidence="11">
    <location>
        <begin position="170"/>
        <end position="219"/>
    </location>
</feature>
<evidence type="ECO:0000256" key="9">
    <source>
        <dbReference type="SAM" id="MobiDB-lite"/>
    </source>
</evidence>
<evidence type="ECO:0000259" key="11">
    <source>
        <dbReference type="PROSITE" id="PS51294"/>
    </source>
</evidence>
<name>V4LRV0_EUTSA</name>
<feature type="non-terminal residue" evidence="12">
    <location>
        <position position="219"/>
    </location>
</feature>
<dbReference type="Pfam" id="PF00249">
    <property type="entry name" value="Myb_DNA-binding"/>
    <property type="match status" value="1"/>
</dbReference>
<dbReference type="AlphaFoldDB" id="V4LRV0"/>
<dbReference type="SMART" id="SM00448">
    <property type="entry name" value="REC"/>
    <property type="match status" value="1"/>
</dbReference>
<keyword evidence="7" id="KW-0539">Nucleus</keyword>
<dbReference type="KEGG" id="eus:EUTSA_v10015308mg"/>
<feature type="compositionally biased region" description="Basic and acidic residues" evidence="9">
    <location>
        <begin position="142"/>
        <end position="163"/>
    </location>
</feature>
<dbReference type="eggNOG" id="KOG1601">
    <property type="taxonomic scope" value="Eukaryota"/>
</dbReference>
<dbReference type="FunFam" id="1.10.10.60:FF:000007">
    <property type="entry name" value="Two-component response regulator"/>
    <property type="match status" value="1"/>
</dbReference>
<dbReference type="OMA" id="GTHAMSK"/>
<proteinExistence type="predicted"/>
<dbReference type="SUPFAM" id="SSF46689">
    <property type="entry name" value="Homeodomain-like"/>
    <property type="match status" value="1"/>
</dbReference>
<keyword evidence="6" id="KW-0804">Transcription</keyword>
<evidence type="ECO:0000256" key="2">
    <source>
        <dbReference type="ARBA" id="ARBA00022553"/>
    </source>
</evidence>
<dbReference type="InterPro" id="IPR001005">
    <property type="entry name" value="SANT/Myb"/>
</dbReference>
<dbReference type="InterPro" id="IPR001789">
    <property type="entry name" value="Sig_transdc_resp-reg_receiver"/>
</dbReference>
<dbReference type="EMBL" id="KI517464">
    <property type="protein sequence ID" value="ESQ42583.1"/>
    <property type="molecule type" value="Genomic_DNA"/>
</dbReference>
<dbReference type="STRING" id="72664.V4LRV0"/>
<sequence>MRVLAVDDNPTYLEKLRDLMLLCKYHVTTTTESKKALEMLRDKRNMFDLVIADAEMLETDGFKLLEIGLDMNLPVIMMSSHNDYDSVMKGVTHGACDYLVKPVGLKELRSIWQHVVKKNINKFAKSIGPSDSQLSQSISNNQKDKVSDSDREKKDGEGSEHNVQEPCSLKPRVPWTPELHQKFVTAVEQLGIEKAVPKKILDIMNIEGLTRADVASHLH</sequence>
<comment type="subcellular location">
    <subcellularLocation>
        <location evidence="1">Nucleus</location>
    </subcellularLocation>
</comment>
<feature type="region of interest" description="Disordered" evidence="9">
    <location>
        <begin position="127"/>
        <end position="173"/>
    </location>
</feature>
<dbReference type="InterPro" id="IPR006447">
    <property type="entry name" value="Myb_dom_plants"/>
</dbReference>
<keyword evidence="4" id="KW-0805">Transcription regulation</keyword>
<evidence type="ECO:0000256" key="4">
    <source>
        <dbReference type="ARBA" id="ARBA00023015"/>
    </source>
</evidence>
<evidence type="ECO:0000313" key="13">
    <source>
        <dbReference type="Proteomes" id="UP000030689"/>
    </source>
</evidence>
<dbReference type="Gramene" id="ESQ42583">
    <property type="protein sequence ID" value="ESQ42583"/>
    <property type="gene ID" value="EUTSA_v10015308mg"/>
</dbReference>
<feature type="modified residue" description="4-aspartylphosphate" evidence="8">
    <location>
        <position position="53"/>
    </location>
</feature>
<dbReference type="InterPro" id="IPR009057">
    <property type="entry name" value="Homeodomain-like_sf"/>
</dbReference>
<evidence type="ECO:0000313" key="12">
    <source>
        <dbReference type="EMBL" id="ESQ42583.1"/>
    </source>
</evidence>
<dbReference type="InterPro" id="IPR011006">
    <property type="entry name" value="CheY-like_superfamily"/>
</dbReference>
<evidence type="ECO:0000256" key="3">
    <source>
        <dbReference type="ARBA" id="ARBA00023012"/>
    </source>
</evidence>
<evidence type="ECO:0000256" key="6">
    <source>
        <dbReference type="ARBA" id="ARBA00023163"/>
    </source>
</evidence>
<keyword evidence="13" id="KW-1185">Reference proteome</keyword>
<dbReference type="PROSITE" id="PS51294">
    <property type="entry name" value="HTH_MYB"/>
    <property type="match status" value="1"/>
</dbReference>
<evidence type="ECO:0000256" key="5">
    <source>
        <dbReference type="ARBA" id="ARBA00023159"/>
    </source>
</evidence>
<evidence type="ECO:0000259" key="10">
    <source>
        <dbReference type="PROSITE" id="PS50110"/>
    </source>
</evidence>
<evidence type="ECO:0008006" key="14">
    <source>
        <dbReference type="Google" id="ProtNLM"/>
    </source>
</evidence>
<keyword evidence="5" id="KW-0010">Activator</keyword>
<dbReference type="Gene3D" id="1.10.10.60">
    <property type="entry name" value="Homeodomain-like"/>
    <property type="match status" value="1"/>
</dbReference>
<gene>
    <name evidence="12" type="ORF">EUTSA_v10015308mg</name>
</gene>
<dbReference type="OrthoDB" id="60033at2759"/>
<dbReference type="Proteomes" id="UP000030689">
    <property type="component" value="Unassembled WGS sequence"/>
</dbReference>
<dbReference type="PANTHER" id="PTHR43874:SF208">
    <property type="entry name" value="TWO-COMPONENT RESPONSE REGULATOR ARR18"/>
    <property type="match status" value="1"/>
</dbReference>
<accession>V4LRV0</accession>
<evidence type="ECO:0000256" key="8">
    <source>
        <dbReference type="PROSITE-ProRule" id="PRU00169"/>
    </source>
</evidence>
<dbReference type="CDD" id="cd17584">
    <property type="entry name" value="REC_typeB_ARR-like"/>
    <property type="match status" value="1"/>
</dbReference>
<keyword evidence="2 8" id="KW-0597">Phosphoprotein</keyword>
<feature type="compositionally biased region" description="Polar residues" evidence="9">
    <location>
        <begin position="129"/>
        <end position="141"/>
    </location>
</feature>
<evidence type="ECO:0000256" key="7">
    <source>
        <dbReference type="ARBA" id="ARBA00023242"/>
    </source>
</evidence>
<feature type="domain" description="Response regulatory" evidence="10">
    <location>
        <begin position="2"/>
        <end position="116"/>
    </location>
</feature>
<dbReference type="SUPFAM" id="SSF52172">
    <property type="entry name" value="CheY-like"/>
    <property type="match status" value="1"/>
</dbReference>
<dbReference type="GO" id="GO:0005634">
    <property type="term" value="C:nucleus"/>
    <property type="evidence" value="ECO:0007669"/>
    <property type="project" value="UniProtKB-SubCell"/>
</dbReference>
<protein>
    <recommendedName>
        <fullName evidence="14">Response regulatory domain-containing protein</fullName>
    </recommendedName>
</protein>
<dbReference type="Gene3D" id="3.40.50.2300">
    <property type="match status" value="1"/>
</dbReference>
<dbReference type="GO" id="GO:0003677">
    <property type="term" value="F:DNA binding"/>
    <property type="evidence" value="ECO:0007669"/>
    <property type="project" value="InterPro"/>
</dbReference>
<dbReference type="NCBIfam" id="TIGR01557">
    <property type="entry name" value="myb_SHAQKYF"/>
    <property type="match status" value="1"/>
</dbReference>
<reference evidence="12 13" key="1">
    <citation type="journal article" date="2013" name="Front. Plant Sci.">
        <title>The Reference Genome of the Halophytic Plant Eutrema salsugineum.</title>
        <authorList>
            <person name="Yang R."/>
            <person name="Jarvis D.E."/>
            <person name="Chen H."/>
            <person name="Beilstein M.A."/>
            <person name="Grimwood J."/>
            <person name="Jenkins J."/>
            <person name="Shu S."/>
            <person name="Prochnik S."/>
            <person name="Xin M."/>
            <person name="Ma C."/>
            <person name="Schmutz J."/>
            <person name="Wing R.A."/>
            <person name="Mitchell-Olds T."/>
            <person name="Schumaker K.S."/>
            <person name="Wang X."/>
        </authorList>
    </citation>
    <scope>NUCLEOTIDE SEQUENCE [LARGE SCALE GENOMIC DNA]</scope>
</reference>
<evidence type="ECO:0000256" key="1">
    <source>
        <dbReference type="ARBA" id="ARBA00004123"/>
    </source>
</evidence>
<dbReference type="InterPro" id="IPR017930">
    <property type="entry name" value="Myb_dom"/>
</dbReference>
<dbReference type="PROSITE" id="PS50110">
    <property type="entry name" value="RESPONSE_REGULATORY"/>
    <property type="match status" value="1"/>
</dbReference>
<keyword evidence="3" id="KW-0902">Two-component regulatory system</keyword>
<dbReference type="Pfam" id="PF00072">
    <property type="entry name" value="Response_reg"/>
    <property type="match status" value="1"/>
</dbReference>